<keyword evidence="2" id="KW-1185">Reference proteome</keyword>
<accession>U7D9B6</accession>
<protein>
    <submittedName>
        <fullName evidence="1">Uncharacterized protein</fullName>
    </submittedName>
</protein>
<evidence type="ECO:0000313" key="2">
    <source>
        <dbReference type="Proteomes" id="UP000017148"/>
    </source>
</evidence>
<dbReference type="EMBL" id="ASJR01000006">
    <property type="protein sequence ID" value="ERP32176.1"/>
    <property type="molecule type" value="Genomic_DNA"/>
</dbReference>
<reference evidence="1 2" key="1">
    <citation type="journal article" date="2013" name="Environ. Microbiol.">
        <title>Genome analysis of Chitinivibrio alkaliphilus gen. nov., sp. nov., a novel extremely haloalkaliphilic anaerobic chitinolytic bacterium from the candidate phylum Termite Group 3.</title>
        <authorList>
            <person name="Sorokin D.Y."/>
            <person name="Gumerov V.M."/>
            <person name="Rakitin A.L."/>
            <person name="Beletsky A.V."/>
            <person name="Damste J.S."/>
            <person name="Muyzer G."/>
            <person name="Mardanov A.V."/>
            <person name="Ravin N.V."/>
        </authorList>
    </citation>
    <scope>NUCLEOTIDE SEQUENCE [LARGE SCALE GENOMIC DNA]</scope>
    <source>
        <strain evidence="1 2">ACht1</strain>
    </source>
</reference>
<name>U7D9B6_9BACT</name>
<sequence length="86" mass="10010">MEAGIRLSPSLQNHTQLSYTRAYLDMQEKPPSPFGRNYHGGHNHRIHLTSHIALGKRTRVQGFWLSNYAEKTDWVHTMSFQARVTF</sequence>
<evidence type="ECO:0000313" key="1">
    <source>
        <dbReference type="EMBL" id="ERP32176.1"/>
    </source>
</evidence>
<proteinExistence type="predicted"/>
<organism evidence="1 2">
    <name type="scientific">Chitinivibrio alkaliphilus ACht1</name>
    <dbReference type="NCBI Taxonomy" id="1313304"/>
    <lineage>
        <taxon>Bacteria</taxon>
        <taxon>Pseudomonadati</taxon>
        <taxon>Fibrobacterota</taxon>
        <taxon>Chitinivibrionia</taxon>
        <taxon>Chitinivibrionales</taxon>
        <taxon>Chitinivibrionaceae</taxon>
        <taxon>Chitinivibrio</taxon>
    </lineage>
</organism>
<gene>
    <name evidence="1" type="ORF">CALK_0906</name>
</gene>
<dbReference type="AlphaFoldDB" id="U7D9B6"/>
<comment type="caution">
    <text evidence="1">The sequence shown here is derived from an EMBL/GenBank/DDBJ whole genome shotgun (WGS) entry which is preliminary data.</text>
</comment>
<dbReference type="Proteomes" id="UP000017148">
    <property type="component" value="Unassembled WGS sequence"/>
</dbReference>